<feature type="compositionally biased region" description="Gly residues" evidence="1">
    <location>
        <begin position="507"/>
        <end position="523"/>
    </location>
</feature>
<feature type="compositionally biased region" description="Gly residues" evidence="1">
    <location>
        <begin position="610"/>
        <end position="620"/>
    </location>
</feature>
<evidence type="ECO:0000256" key="1">
    <source>
        <dbReference type="SAM" id="MobiDB-lite"/>
    </source>
</evidence>
<organism evidence="2">
    <name type="scientific">uncultured Gemmatimonadota bacterium</name>
    <dbReference type="NCBI Taxonomy" id="203437"/>
    <lineage>
        <taxon>Bacteria</taxon>
        <taxon>Pseudomonadati</taxon>
        <taxon>Gemmatimonadota</taxon>
        <taxon>environmental samples</taxon>
    </lineage>
</organism>
<feature type="compositionally biased region" description="Low complexity" evidence="1">
    <location>
        <begin position="669"/>
        <end position="685"/>
    </location>
</feature>
<accession>A0A6J4MPD6</accession>
<feature type="region of interest" description="Disordered" evidence="1">
    <location>
        <begin position="1"/>
        <end position="71"/>
    </location>
</feature>
<feature type="compositionally biased region" description="Basic residues" evidence="1">
    <location>
        <begin position="181"/>
        <end position="199"/>
    </location>
</feature>
<feature type="compositionally biased region" description="Low complexity" evidence="1">
    <location>
        <begin position="454"/>
        <end position="476"/>
    </location>
</feature>
<feature type="non-terminal residue" evidence="2">
    <location>
        <position position="685"/>
    </location>
</feature>
<feature type="compositionally biased region" description="Basic and acidic residues" evidence="1">
    <location>
        <begin position="19"/>
        <end position="47"/>
    </location>
</feature>
<feature type="compositionally biased region" description="Basic and acidic residues" evidence="1">
    <location>
        <begin position="335"/>
        <end position="349"/>
    </location>
</feature>
<feature type="region of interest" description="Disordered" evidence="1">
    <location>
        <begin position="144"/>
        <end position="685"/>
    </location>
</feature>
<feature type="compositionally biased region" description="Basic residues" evidence="1">
    <location>
        <begin position="544"/>
        <end position="556"/>
    </location>
</feature>
<feature type="compositionally biased region" description="Low complexity" evidence="1">
    <location>
        <begin position="257"/>
        <end position="279"/>
    </location>
</feature>
<sequence>AVRTGVSLRPRGRPATGHRGADRGAEARRQVPDAAGRHRDREDADHGARHRQPGQAGAGDEPQQDARRAALRRAQAVLPAQRRRVLHLVLRLLPARGVRPLHGHVHRERLLHQRGHRAAAPARHVQPDGARRRHHRLLRVVHLRPGRPPGVPQADAHAVHRAGDRAQEDPGGAGRHPVLAQRRRVRARHLPGARRHHRDLPRLRGAGGAGGAVGRRGGAHHPLRSAHGRHHRHHAQGGHLPGQALRDPAPHAGAGGAAHPRGAGRAAQGALPRPEAAGGAEAGEPHQLRHRDDAGDRDLLRHRELLAPHLRPRRGRPPGVPLRLLPGRVPGGGGREPRDGAADRRDVQRRPRAQADAGGPRLPPPLGAGQPAAQVRGVAEPGAARRLRFRHAGGVRDGGVGRRGGGADHPPDGAGGPGGGDPPREGPGGRPARRDPRPRGAQRARAGDHPYQAHVRGPHGVPVAGRGAGALPPLGHRVAGAGGDPARPAPGPLRRADRHQPAARGAGPAGGVAGRHPGRGQGGLPALVVVADPDGGARRPQLAGHRHPVRGPHHRLHAADDRGNGPAARDPGGVQPRERHHPADGDQVDRGDRAHHPRGRLAQRQERGAAAGGQKGGGAPRGLWREVARGAAGRHRGGDARRGGPAGLRARRPPARPVPGAEGGDGRRPPGSAAADGGPAARLWL</sequence>
<protein>
    <submittedName>
        <fullName evidence="2">Excinuclease ABC subunit B</fullName>
    </submittedName>
</protein>
<evidence type="ECO:0000313" key="2">
    <source>
        <dbReference type="EMBL" id="CAA9362776.1"/>
    </source>
</evidence>
<dbReference type="AlphaFoldDB" id="A0A6J4MPD6"/>
<feature type="compositionally biased region" description="Basic and acidic residues" evidence="1">
    <location>
        <begin position="157"/>
        <end position="168"/>
    </location>
</feature>
<feature type="compositionally biased region" description="Basic and acidic residues" evidence="1">
    <location>
        <begin position="581"/>
        <end position="594"/>
    </location>
</feature>
<feature type="compositionally biased region" description="Gly residues" evidence="1">
    <location>
        <begin position="395"/>
        <end position="404"/>
    </location>
</feature>
<feature type="compositionally biased region" description="Basic and acidic residues" evidence="1">
    <location>
        <begin position="283"/>
        <end position="306"/>
    </location>
</feature>
<feature type="compositionally biased region" description="Gly residues" evidence="1">
    <location>
        <begin position="205"/>
        <end position="216"/>
    </location>
</feature>
<name>A0A6J4MPD6_9BACT</name>
<gene>
    <name evidence="2" type="ORF">AVDCRST_MAG68-4584</name>
</gene>
<feature type="non-terminal residue" evidence="2">
    <location>
        <position position="1"/>
    </location>
</feature>
<dbReference type="EMBL" id="CADCTW010000210">
    <property type="protein sequence ID" value="CAA9362776.1"/>
    <property type="molecule type" value="Genomic_DNA"/>
</dbReference>
<feature type="compositionally biased region" description="Basic residues" evidence="1">
    <location>
        <begin position="217"/>
        <end position="236"/>
    </location>
</feature>
<reference evidence="2" key="1">
    <citation type="submission" date="2020-02" db="EMBL/GenBank/DDBJ databases">
        <authorList>
            <person name="Meier V. D."/>
        </authorList>
    </citation>
    <scope>NUCLEOTIDE SEQUENCE</scope>
    <source>
        <strain evidence="2">AVDCRST_MAG68</strain>
    </source>
</reference>
<proteinExistence type="predicted"/>
<feature type="compositionally biased region" description="Gly residues" evidence="1">
    <location>
        <begin position="413"/>
        <end position="429"/>
    </location>
</feature>